<sequence>MDYKQRNSTLFPWDITIQDCREATANVPGFRETNKQGIICFNYDYATRNSFPSYSTDEKTKFLLKVRRECRGILFEETTGRLLCRKFHKFFNINEMEETHQDKIDITQPHVIMEKLDGSLIAPIYLKDTVSWGSKAGATELSVKVEKYIATKTGSIRYDEFAAHWLKQGYTPMFEWCSESQRIVLYYAADLLALTAIRNIKTGEYIPYDDMVKSAAEFSVPYTGKLEQSAHPSLKNCKNTAELLAAVQAMKDIEGYILRFDSGHVYKMKCEWYFDLSKSSSINLNQEKDIWMLILDKKLDDTVAQLSAMGPLPIRYQRIQQFAIDLFAAIEQTSSRIIENLAQYRKEGKLRKHIQGLRDIPSFEKKMIFHLWDDEEDEPVAVQKNKVTRNIISLIKTNCSSSSKLDEARNWIGDQRQVVQVTAAAVSCHGAVGVLPSSLQSLMFGDDYDQPLSVGVLPSSLQSLMFGYYYNQALSVGVLPSSLQSLVFGDEYNQLLSVGVLPSSLQSLEFGDEYNQPLSVGVLPSTLQSLKFGGGYNQPLSVGVLPTSLQSLEFGYYYNQPLSVGVLPSSLQSLEFGDRYNQALSVGVLPSSLQSLVFGRFYNQPLSVGVLPTSLQSLEFGDTYNQSRDSIPSLRLLVDFNQSISLSRNFLIVGSYEVIKLPKTTYPLILSTTFPPDSDYHVDEFDILTNNIQSEQLITTLNPNSINYDPKHLMSYPISHRDYISINNNKYFKLHSFPYSTNKVILVMCESSNELYVYKEIDYSKKNQNEIENNRKEIDQSIYDKIQFEISTMKLFTNDDMFIQYKDHQDDIDSKKINILTHFCEGGDLEQLFQSIYKWNGSQQGKQNPEYKYILESEIWVYINRLFQILEKLSQHNLAHLDIKPLNLFIGHDGQIVLGDFGCCHYFVDQNHSVDHAINDTAEQTTRYANIVATCIPWNKRVLLSYHIKISTDRYSDDLINFVKKLLIATPHDRLSLDDLNGEIVNQHTQRISSFLINRRQILSSTTTLILDGEFNSPLKGLLPPTLLKLKLLGKFNQPIGWRDIPDSVETLIFGPSFNSEIKLSPLSLKILILGKSFNKPLVEEMPSFSLFLKYRNSNRYNIYRHNDPDQTIVNSYIKNNVREPKAILSINEQCYGIGSIERNDKLLDWMNNHTKFSINLGHVKVISHVKVSTHPHLYCQINRSKFEQTNRHFRNFNMDSQKYNKEIKKLFELDQDNIHQEFEHNNNNQYLNIRLLILKPSQLDDTVNLLDVLSNQVFNATPSPDKTNQNFTKKF</sequence>
<comment type="similarity">
    <text evidence="1">Belongs to the protein kinase superfamily. STE Ser/Thr protein kinase family.</text>
</comment>
<dbReference type="Pfam" id="PF00069">
    <property type="entry name" value="Pkinase"/>
    <property type="match status" value="1"/>
</dbReference>
<dbReference type="AlphaFoldDB" id="F4PYG0"/>
<reference evidence="4" key="1">
    <citation type="journal article" date="2011" name="Genome Res.">
        <title>Phylogeny-wide analysis of social amoeba genomes highlights ancient origins for complex intercellular communication.</title>
        <authorList>
            <person name="Heidel A.J."/>
            <person name="Lawal H.M."/>
            <person name="Felder M."/>
            <person name="Schilde C."/>
            <person name="Helps N.R."/>
            <person name="Tunggal B."/>
            <person name="Rivero F."/>
            <person name="John U."/>
            <person name="Schleicher M."/>
            <person name="Eichinger L."/>
            <person name="Platzer M."/>
            <person name="Noegel A.A."/>
            <person name="Schaap P."/>
            <person name="Gloeckner G."/>
        </authorList>
    </citation>
    <scope>NUCLEOTIDE SEQUENCE [LARGE SCALE GENOMIC DNA]</scope>
    <source>
        <strain evidence="4">SH3</strain>
    </source>
</reference>
<dbReference type="SMART" id="SM00220">
    <property type="entry name" value="S_TKc"/>
    <property type="match status" value="1"/>
</dbReference>
<dbReference type="Gene3D" id="3.30.200.20">
    <property type="entry name" value="Phosphorylase Kinase, domain 1"/>
    <property type="match status" value="1"/>
</dbReference>
<dbReference type="PANTHER" id="PTHR32134:SF92">
    <property type="entry name" value="FNIP REPEAT-CONTAINING PROTEIN"/>
    <property type="match status" value="1"/>
</dbReference>
<dbReference type="Gene3D" id="1.10.510.10">
    <property type="entry name" value="Transferase(Phosphotransferase) domain 1"/>
    <property type="match status" value="1"/>
</dbReference>
<dbReference type="InterPro" id="IPR011009">
    <property type="entry name" value="Kinase-like_dom_sf"/>
</dbReference>
<dbReference type="InterPro" id="IPR019039">
    <property type="entry name" value="T4-Rnl1-like_N"/>
</dbReference>
<dbReference type="Proteomes" id="UP000007797">
    <property type="component" value="Unassembled WGS sequence"/>
</dbReference>
<organism evidence="3 4">
    <name type="scientific">Cavenderia fasciculata</name>
    <name type="common">Slime mold</name>
    <name type="synonym">Dictyostelium fasciculatum</name>
    <dbReference type="NCBI Taxonomy" id="261658"/>
    <lineage>
        <taxon>Eukaryota</taxon>
        <taxon>Amoebozoa</taxon>
        <taxon>Evosea</taxon>
        <taxon>Eumycetozoa</taxon>
        <taxon>Dictyostelia</taxon>
        <taxon>Acytosteliales</taxon>
        <taxon>Cavenderiaceae</taxon>
        <taxon>Cavenderia</taxon>
    </lineage>
</organism>
<dbReference type="PROSITE" id="PS00108">
    <property type="entry name" value="PROTEIN_KINASE_ST"/>
    <property type="match status" value="1"/>
</dbReference>
<dbReference type="SUPFAM" id="SSF56112">
    <property type="entry name" value="Protein kinase-like (PK-like)"/>
    <property type="match status" value="1"/>
</dbReference>
<dbReference type="KEGG" id="dfa:DFA_02011"/>
<gene>
    <name evidence="3" type="ORF">DFA_02011</name>
</gene>
<protein>
    <recommendedName>
        <fullName evidence="2">Protein kinase domain-containing protein</fullName>
    </recommendedName>
</protein>
<dbReference type="GO" id="GO:0005524">
    <property type="term" value="F:ATP binding"/>
    <property type="evidence" value="ECO:0007669"/>
    <property type="project" value="InterPro"/>
</dbReference>
<dbReference type="GO" id="GO:0004672">
    <property type="term" value="F:protein kinase activity"/>
    <property type="evidence" value="ECO:0007669"/>
    <property type="project" value="InterPro"/>
</dbReference>
<name>F4PYG0_CACFS</name>
<accession>F4PYG0</accession>
<feature type="domain" description="Protein kinase" evidence="2">
    <location>
        <begin position="731"/>
        <end position="1033"/>
    </location>
</feature>
<dbReference type="InterPro" id="IPR008271">
    <property type="entry name" value="Ser/Thr_kinase_AS"/>
</dbReference>
<dbReference type="PROSITE" id="PS50011">
    <property type="entry name" value="PROTEIN_KINASE_DOM"/>
    <property type="match status" value="1"/>
</dbReference>
<dbReference type="InterPro" id="IPR051251">
    <property type="entry name" value="STK_FNIP-Repeat"/>
</dbReference>
<dbReference type="Pfam" id="PF09511">
    <property type="entry name" value="RNA_lig_T4_1"/>
    <property type="match status" value="1"/>
</dbReference>
<dbReference type="InterPro" id="IPR000719">
    <property type="entry name" value="Prot_kinase_dom"/>
</dbReference>
<evidence type="ECO:0000259" key="2">
    <source>
        <dbReference type="PROSITE" id="PS50011"/>
    </source>
</evidence>
<evidence type="ECO:0000313" key="3">
    <source>
        <dbReference type="EMBL" id="EGG19226.1"/>
    </source>
</evidence>
<keyword evidence="4" id="KW-1185">Reference proteome</keyword>
<dbReference type="GeneID" id="14871357"/>
<dbReference type="RefSeq" id="XP_004357497.1">
    <property type="nucleotide sequence ID" value="XM_004357440.1"/>
</dbReference>
<dbReference type="OrthoDB" id="23992at2759"/>
<dbReference type="Pfam" id="PF05725">
    <property type="entry name" value="FNIP"/>
    <property type="match status" value="5"/>
</dbReference>
<evidence type="ECO:0000313" key="4">
    <source>
        <dbReference type="Proteomes" id="UP000007797"/>
    </source>
</evidence>
<proteinExistence type="inferred from homology"/>
<dbReference type="PANTHER" id="PTHR32134">
    <property type="entry name" value="FNIP REPEAT-CONTAINING PROTEIN"/>
    <property type="match status" value="1"/>
</dbReference>
<dbReference type="EMBL" id="GL883015">
    <property type="protein sequence ID" value="EGG19226.1"/>
    <property type="molecule type" value="Genomic_DNA"/>
</dbReference>
<evidence type="ECO:0000256" key="1">
    <source>
        <dbReference type="ARBA" id="ARBA00025754"/>
    </source>
</evidence>
<dbReference type="InterPro" id="IPR008615">
    <property type="entry name" value="FNIP"/>
</dbReference>